<dbReference type="GO" id="GO:0055085">
    <property type="term" value="P:transmembrane transport"/>
    <property type="evidence" value="ECO:0007669"/>
    <property type="project" value="InterPro"/>
</dbReference>
<evidence type="ECO:0000256" key="2">
    <source>
        <dbReference type="ARBA" id="ARBA00022692"/>
    </source>
</evidence>
<comment type="subcellular location">
    <subcellularLocation>
        <location evidence="1 5">Cell membrane</location>
        <topology evidence="1 5">Multi-pass membrane protein</topology>
    </subcellularLocation>
</comment>
<dbReference type="AlphaFoldDB" id="A0A3G9GJW7"/>
<evidence type="ECO:0000313" key="8">
    <source>
        <dbReference type="Proteomes" id="UP000198290"/>
    </source>
</evidence>
<reference evidence="7 8" key="2">
    <citation type="journal article" date="2017" name="Genome Announc.">
        <title>Draft genome sequence of Aquitalea magnusonii strain H3, a plant growth-promoting bacterium of duckweed Lemna minor.</title>
        <authorList>
            <person name="Ishizawa H."/>
            <person name="Kuroda M."/>
            <person name="Ike M."/>
        </authorList>
    </citation>
    <scope>NUCLEOTIDE SEQUENCE [LARGE SCALE GENOMIC DNA]</scope>
    <source>
        <strain evidence="7 8">H3</strain>
    </source>
</reference>
<feature type="domain" description="ABC transmembrane type-1" evidence="6">
    <location>
        <begin position="378"/>
        <end position="564"/>
    </location>
</feature>
<keyword evidence="4 5" id="KW-0472">Membrane</keyword>
<feature type="transmembrane region" description="Helical" evidence="5">
    <location>
        <begin position="100"/>
        <end position="126"/>
    </location>
</feature>
<feature type="transmembrane region" description="Helical" evidence="5">
    <location>
        <begin position="193"/>
        <end position="214"/>
    </location>
</feature>
<proteinExistence type="inferred from homology"/>
<dbReference type="OrthoDB" id="9806809at2"/>
<feature type="transmembrane region" description="Helical" evidence="5">
    <location>
        <begin position="441"/>
        <end position="467"/>
    </location>
</feature>
<protein>
    <submittedName>
        <fullName evidence="7">ABC-type anion transport system, duplicated permease component</fullName>
    </submittedName>
</protein>
<comment type="similarity">
    <text evidence="5">Belongs to the binding-protein-dependent transport system permease family.</text>
</comment>
<evidence type="ECO:0000256" key="4">
    <source>
        <dbReference type="ARBA" id="ARBA00023136"/>
    </source>
</evidence>
<evidence type="ECO:0000259" key="6">
    <source>
        <dbReference type="PROSITE" id="PS50928"/>
    </source>
</evidence>
<dbReference type="CDD" id="cd06261">
    <property type="entry name" value="TM_PBP2"/>
    <property type="match status" value="2"/>
</dbReference>
<evidence type="ECO:0000313" key="7">
    <source>
        <dbReference type="EMBL" id="BBF87825.1"/>
    </source>
</evidence>
<dbReference type="Proteomes" id="UP000198290">
    <property type="component" value="Chromosome"/>
</dbReference>
<dbReference type="SUPFAM" id="SSF161098">
    <property type="entry name" value="MetI-like"/>
    <property type="match status" value="2"/>
</dbReference>
<feature type="transmembrane region" description="Helical" evidence="5">
    <location>
        <begin position="65"/>
        <end position="88"/>
    </location>
</feature>
<sequence>MTSVIRPFIPATARRLLPNRWDLIAFPLILGFLLFATTGIQGTWAPISALQTEPISLDAANLPEYALRTTLRMLAAMLASIVFTLLYGTLAAKSRRAGQLLVPILDILQSVPVLGYISFTVTFFLALFPGRVLGAEFAAIFAIFTSQAWNMTFSFYQSLRTVPNDLKEVSQNLRLSGWQKFWKLEVPFSMPGMIWNMMMSMSGGWFFVVASEAITVGDKTVTLPGVGSYLAMAIAQKNLAAVGWVILTMTVVIIIYDQFLFRPLVAWADKFRLEDTMSQAAPESWVLNLIQRTRVIQQILRPFGKLLKKLARLRLNISLPRFIDSPAEASVTRGLDLLWGACITLLVAYVCWRLYSFISSEVGLGETFKVIGLGFITLIRVTLLIALASVIWVPLGVLIGLRPRLAEMIQPVAQFLAAFPANLLFPVFVVFIVHFKLNPDIWLSPLIVLGTQWYILFNVVAGASAFPNDFREAATNFHIKGWQWWRQVMLPGIFPYYITGAITASGGAWNASIVSEMVSWGDDKLAAHGLGAYIAQMTAAGDFPKILLGICVMSLFVVLFNRLLWRPLYAIAENKLRLN</sequence>
<evidence type="ECO:0000256" key="1">
    <source>
        <dbReference type="ARBA" id="ARBA00004651"/>
    </source>
</evidence>
<keyword evidence="2 5" id="KW-0812">Transmembrane</keyword>
<dbReference type="Pfam" id="PF00528">
    <property type="entry name" value="BPD_transp_1"/>
    <property type="match status" value="2"/>
</dbReference>
<feature type="transmembrane region" description="Helical" evidence="5">
    <location>
        <begin position="234"/>
        <end position="256"/>
    </location>
</feature>
<keyword evidence="8" id="KW-1185">Reference proteome</keyword>
<feature type="transmembrane region" description="Helical" evidence="5">
    <location>
        <begin position="337"/>
        <end position="355"/>
    </location>
</feature>
<accession>A0A3G9GJW7</accession>
<dbReference type="EMBL" id="AP018823">
    <property type="protein sequence ID" value="BBF87825.1"/>
    <property type="molecule type" value="Genomic_DNA"/>
</dbReference>
<dbReference type="KEGG" id="amah:DLM_4253"/>
<evidence type="ECO:0000256" key="3">
    <source>
        <dbReference type="ARBA" id="ARBA00022989"/>
    </source>
</evidence>
<organism evidence="7 8">
    <name type="scientific">Aquitalea magnusonii</name>
    <dbReference type="NCBI Taxonomy" id="332411"/>
    <lineage>
        <taxon>Bacteria</taxon>
        <taxon>Pseudomonadati</taxon>
        <taxon>Pseudomonadota</taxon>
        <taxon>Betaproteobacteria</taxon>
        <taxon>Neisseriales</taxon>
        <taxon>Chromobacteriaceae</taxon>
        <taxon>Aquitalea</taxon>
    </lineage>
</organism>
<evidence type="ECO:0000256" key="5">
    <source>
        <dbReference type="RuleBase" id="RU363032"/>
    </source>
</evidence>
<dbReference type="InterPro" id="IPR000515">
    <property type="entry name" value="MetI-like"/>
</dbReference>
<dbReference type="PROSITE" id="PS50928">
    <property type="entry name" value="ABC_TM1"/>
    <property type="match status" value="2"/>
</dbReference>
<dbReference type="RefSeq" id="WP_089082890.1">
    <property type="nucleotide sequence ID" value="NZ_AP018823.1"/>
</dbReference>
<feature type="transmembrane region" description="Helical" evidence="5">
    <location>
        <begin position="375"/>
        <end position="401"/>
    </location>
</feature>
<keyword evidence="3 5" id="KW-1133">Transmembrane helix</keyword>
<keyword evidence="5" id="KW-0813">Transport</keyword>
<reference evidence="8" key="3">
    <citation type="journal article" date="2017" name="Plant Physiol. Biochem.">
        <title>Differential oxidative and antioxidative response of duckweed Lemna minor toward plant growth promoting/inhibiting bacteria.</title>
        <authorList>
            <person name="Ishizawa H."/>
            <person name="Kuroda M."/>
            <person name="Morikawa M."/>
            <person name="Ike M."/>
        </authorList>
    </citation>
    <scope>NUCLEOTIDE SEQUENCE [LARGE SCALE GENOMIC DNA]</scope>
    <source>
        <strain evidence="8">H3</strain>
    </source>
</reference>
<feature type="domain" description="ABC transmembrane type-1" evidence="6">
    <location>
        <begin position="66"/>
        <end position="257"/>
    </location>
</feature>
<dbReference type="STRING" id="332411.VI06_08960"/>
<gene>
    <name evidence="7" type="ORF">DLM_4253</name>
</gene>
<dbReference type="PANTHER" id="PTHR42744:SF1">
    <property type="entry name" value="BINDING-PROTEIN-DEPENDENT TRANSPORT SYSTEMS INNER MEMBRANE COMPONENT"/>
    <property type="match status" value="1"/>
</dbReference>
<dbReference type="PANTHER" id="PTHR42744">
    <property type="entry name" value="BINDING-PROTEIN-DEPENDENT TRANSPORT SYSTEMS INNER MEMBRANE COMPONENT"/>
    <property type="match status" value="1"/>
</dbReference>
<feature type="transmembrane region" description="Helical" evidence="5">
    <location>
        <begin position="21"/>
        <end position="45"/>
    </location>
</feature>
<dbReference type="InterPro" id="IPR035906">
    <property type="entry name" value="MetI-like_sf"/>
</dbReference>
<dbReference type="GO" id="GO:0005886">
    <property type="term" value="C:plasma membrane"/>
    <property type="evidence" value="ECO:0007669"/>
    <property type="project" value="UniProtKB-SubCell"/>
</dbReference>
<feature type="transmembrane region" description="Helical" evidence="5">
    <location>
        <begin position="546"/>
        <end position="565"/>
    </location>
</feature>
<name>A0A3G9GJW7_9NEIS</name>
<reference evidence="8" key="1">
    <citation type="journal article" date="2017" name="Biotechnol. Biofuels">
        <title>Evaluation of environmental bacterial communities as a factor affecting the growth of duckweed Lemna minor.</title>
        <authorList>
            <person name="Ishizawa H."/>
            <person name="Kuroda M."/>
            <person name="Morikawa M."/>
            <person name="Ike M."/>
        </authorList>
    </citation>
    <scope>NUCLEOTIDE SEQUENCE [LARGE SCALE GENOMIC DNA]</scope>
    <source>
        <strain evidence="8">H3</strain>
    </source>
</reference>
<feature type="transmembrane region" description="Helical" evidence="5">
    <location>
        <begin position="413"/>
        <end position="435"/>
    </location>
</feature>
<dbReference type="Gene3D" id="1.10.3720.10">
    <property type="entry name" value="MetI-like"/>
    <property type="match status" value="2"/>
</dbReference>